<evidence type="ECO:0000256" key="1">
    <source>
        <dbReference type="ARBA" id="ARBA00023015"/>
    </source>
</evidence>
<sequence length="70" mass="8102">MQWMRSESITNIAARLCITEGTAKNYVKRIYKKTGVRSKGEFILKLLDMYEGNVELLSHQYPCAKSRIMS</sequence>
<keyword evidence="2" id="KW-0804">Transcription</keyword>
<dbReference type="SMART" id="SM00421">
    <property type="entry name" value="HTH_LUXR"/>
    <property type="match status" value="1"/>
</dbReference>
<evidence type="ECO:0000313" key="4">
    <source>
        <dbReference type="EMBL" id="GAC41417.1"/>
    </source>
</evidence>
<dbReference type="Gene3D" id="1.10.10.10">
    <property type="entry name" value="Winged helix-like DNA-binding domain superfamily/Winged helix DNA-binding domain"/>
    <property type="match status" value="1"/>
</dbReference>
<gene>
    <name evidence="4" type="ORF">PPOP_0767</name>
</gene>
<proteinExistence type="predicted"/>
<keyword evidence="1" id="KW-0805">Transcription regulation</keyword>
<dbReference type="GO" id="GO:0006355">
    <property type="term" value="P:regulation of DNA-templated transcription"/>
    <property type="evidence" value="ECO:0007669"/>
    <property type="project" value="InterPro"/>
</dbReference>
<organism evidence="4 5">
    <name type="scientific">Paenibacillus popilliae ATCC 14706</name>
    <dbReference type="NCBI Taxonomy" id="1212764"/>
    <lineage>
        <taxon>Bacteria</taxon>
        <taxon>Bacillati</taxon>
        <taxon>Bacillota</taxon>
        <taxon>Bacilli</taxon>
        <taxon>Bacillales</taxon>
        <taxon>Paenibacillaceae</taxon>
        <taxon>Paenibacillus</taxon>
    </lineage>
</organism>
<dbReference type="InterPro" id="IPR036388">
    <property type="entry name" value="WH-like_DNA-bd_sf"/>
</dbReference>
<dbReference type="EMBL" id="BALG01000031">
    <property type="protein sequence ID" value="GAC41417.1"/>
    <property type="molecule type" value="Genomic_DNA"/>
</dbReference>
<evidence type="ECO:0000313" key="5">
    <source>
        <dbReference type="Proteomes" id="UP000029453"/>
    </source>
</evidence>
<accession>M9L8C6</accession>
<protein>
    <submittedName>
        <fullName evidence="4">Response regulator</fullName>
    </submittedName>
</protein>
<evidence type="ECO:0000256" key="2">
    <source>
        <dbReference type="ARBA" id="ARBA00023163"/>
    </source>
</evidence>
<dbReference type="InterPro" id="IPR016032">
    <property type="entry name" value="Sig_transdc_resp-reg_C-effctor"/>
</dbReference>
<dbReference type="PROSITE" id="PS50043">
    <property type="entry name" value="HTH_LUXR_2"/>
    <property type="match status" value="1"/>
</dbReference>
<dbReference type="AlphaFoldDB" id="M9L8C6"/>
<dbReference type="GO" id="GO:0003677">
    <property type="term" value="F:DNA binding"/>
    <property type="evidence" value="ECO:0007669"/>
    <property type="project" value="InterPro"/>
</dbReference>
<dbReference type="InterPro" id="IPR000792">
    <property type="entry name" value="Tscrpt_reg_LuxR_C"/>
</dbReference>
<feature type="domain" description="HTH luxR-type" evidence="3">
    <location>
        <begin position="1"/>
        <end position="50"/>
    </location>
</feature>
<comment type="caution">
    <text evidence="4">The sequence shown here is derived from an EMBL/GenBank/DDBJ whole genome shotgun (WGS) entry which is preliminary data.</text>
</comment>
<reference evidence="4 5" key="1">
    <citation type="submission" date="2012-10" db="EMBL/GenBank/DDBJ databases">
        <title>Draft Genome Sequence of Paenibacillus popilliae ATCC 14706T.</title>
        <authorList>
            <person name="Iiyama K."/>
            <person name="Mori K."/>
            <person name="Mon H."/>
            <person name="Chieda Y."/>
            <person name="Lee J.M."/>
            <person name="Kusakabe T."/>
            <person name="Tashiro K."/>
            <person name="Asano S."/>
            <person name="Yasunaga-Aoki C."/>
            <person name="Shimizu S."/>
        </authorList>
    </citation>
    <scope>NUCLEOTIDE SEQUENCE [LARGE SCALE GENOMIC DNA]</scope>
    <source>
        <strain evidence="4 5">ATCC 14706</strain>
    </source>
</reference>
<name>M9L8C6_PAEPP</name>
<dbReference type="Pfam" id="PF00196">
    <property type="entry name" value="GerE"/>
    <property type="match status" value="1"/>
</dbReference>
<dbReference type="Proteomes" id="UP000029453">
    <property type="component" value="Unassembled WGS sequence"/>
</dbReference>
<keyword evidence="5" id="KW-1185">Reference proteome</keyword>
<dbReference type="SUPFAM" id="SSF46894">
    <property type="entry name" value="C-terminal effector domain of the bipartite response regulators"/>
    <property type="match status" value="1"/>
</dbReference>
<evidence type="ECO:0000259" key="3">
    <source>
        <dbReference type="PROSITE" id="PS50043"/>
    </source>
</evidence>